<dbReference type="KEGG" id="mpri:MP3633_3292"/>
<accession>A0A859D504</accession>
<protein>
    <submittedName>
        <fullName evidence="1">Uncharacterized protein</fullName>
    </submittedName>
</protein>
<dbReference type="EMBL" id="CP054301">
    <property type="protein sequence ID" value="QKK82019.1"/>
    <property type="molecule type" value="Genomic_DNA"/>
</dbReference>
<evidence type="ECO:0000313" key="1">
    <source>
        <dbReference type="EMBL" id="QKK82019.1"/>
    </source>
</evidence>
<reference evidence="1 2" key="1">
    <citation type="submission" date="2020-06" db="EMBL/GenBank/DDBJ databases">
        <authorList>
            <person name="Voronona O.L."/>
            <person name="Aksenova E.I."/>
            <person name="Kunda M.S."/>
            <person name="Semenov A.N."/>
            <person name="Ryzhova N."/>
        </authorList>
    </citation>
    <scope>NUCLEOTIDE SEQUENCE [LARGE SCALE GENOMIC DNA]</scope>
    <source>
        <strain evidence="1 2">MPKMM3633</strain>
    </source>
</reference>
<dbReference type="AlphaFoldDB" id="A0A859D504"/>
<gene>
    <name evidence="1" type="ORF">MP3633_3292</name>
</gene>
<sequence>MQLKIIIKYSNLSNFDFIFCLILTYRTTHTEIMKGTFA</sequence>
<proteinExistence type="predicted"/>
<evidence type="ECO:0000313" key="2">
    <source>
        <dbReference type="Proteomes" id="UP000509371"/>
    </source>
</evidence>
<name>A0A859D504_9GAMM</name>
<dbReference type="Proteomes" id="UP000509371">
    <property type="component" value="Chromosome"/>
</dbReference>
<organism evidence="1 2">
    <name type="scientific">Marinomonas primoryensis</name>
    <dbReference type="NCBI Taxonomy" id="178399"/>
    <lineage>
        <taxon>Bacteria</taxon>
        <taxon>Pseudomonadati</taxon>
        <taxon>Pseudomonadota</taxon>
        <taxon>Gammaproteobacteria</taxon>
        <taxon>Oceanospirillales</taxon>
        <taxon>Oceanospirillaceae</taxon>
        <taxon>Marinomonas</taxon>
    </lineage>
</organism>